<dbReference type="Gene3D" id="2.60.40.790">
    <property type="match status" value="1"/>
</dbReference>
<name>A0A6J2T5N7_DROLE</name>
<dbReference type="PANTHER" id="PTHR12356:SF3">
    <property type="entry name" value="NUCLEAR MIGRATION PROTEIN NUDC"/>
    <property type="match status" value="1"/>
</dbReference>
<dbReference type="InterPro" id="IPR037898">
    <property type="entry name" value="NudC_fam"/>
</dbReference>
<dbReference type="SUPFAM" id="SSF49764">
    <property type="entry name" value="HSP20-like chaperones"/>
    <property type="match status" value="1"/>
</dbReference>
<dbReference type="GO" id="GO:0051082">
    <property type="term" value="F:unfolded protein binding"/>
    <property type="evidence" value="ECO:0007669"/>
    <property type="project" value="TreeGrafter"/>
</dbReference>
<comment type="subcellular location">
    <subcellularLocation>
        <location evidence="1">Cytoplasm</location>
    </subcellularLocation>
</comment>
<feature type="region of interest" description="Disordered" evidence="7">
    <location>
        <begin position="95"/>
        <end position="115"/>
    </location>
</feature>
<sequence>MEDYLRTDAMLMEILQERKTITGFLDAVFGFLRRNTDFYHTKKDADEKIGFPKGMRDKILYGAMQRYDPDCWLQTMATNDRPNFVPPAIEEVTLETEQPQFSMPTSSKDSAESKPSFLASDYKNGAVFGRHCWSQSLKELEVQLHLPKDLQNSKQLCVDIKAQHIKISSKKIPQQMVLEGKLSQRVKHNDAVWTIDNGRLLISCDKSKECWWDKLFEGDEEIDVTKLDCERNVDELPQCSQSAIEKLRVQQIAADEEHRIRPEADPEQAKTLERLRQAWDVEGSPFKGQPFDPAVVRMS</sequence>
<accession>A0A6J2T5N7</accession>
<dbReference type="RefSeq" id="XP_030372236.1">
    <property type="nucleotide sequence ID" value="XM_030516376.1"/>
</dbReference>
<dbReference type="OrthoDB" id="515366at2759"/>
<feature type="domain" description="CS" evidence="8">
    <location>
        <begin position="126"/>
        <end position="216"/>
    </location>
</feature>
<keyword evidence="5" id="KW-0597">Phosphoprotein</keyword>
<evidence type="ECO:0000259" key="8">
    <source>
        <dbReference type="PROSITE" id="PS51203"/>
    </source>
</evidence>
<keyword evidence="4" id="KW-0963">Cytoplasm</keyword>
<comment type="similarity">
    <text evidence="2">Belongs to the nudC family.</text>
</comment>
<dbReference type="Proteomes" id="UP000504634">
    <property type="component" value="Unplaced"/>
</dbReference>
<evidence type="ECO:0000256" key="4">
    <source>
        <dbReference type="ARBA" id="ARBA00022490"/>
    </source>
</evidence>
<evidence type="ECO:0000256" key="1">
    <source>
        <dbReference type="ARBA" id="ARBA00004496"/>
    </source>
</evidence>
<dbReference type="AlphaFoldDB" id="A0A6J2T5N7"/>
<dbReference type="InterPro" id="IPR008978">
    <property type="entry name" value="HSP20-like_chaperone"/>
</dbReference>
<dbReference type="PROSITE" id="PS51203">
    <property type="entry name" value="CS"/>
    <property type="match status" value="1"/>
</dbReference>
<evidence type="ECO:0000256" key="7">
    <source>
        <dbReference type="SAM" id="MobiDB-lite"/>
    </source>
</evidence>
<evidence type="ECO:0000256" key="5">
    <source>
        <dbReference type="ARBA" id="ARBA00022553"/>
    </source>
</evidence>
<gene>
    <name evidence="10" type="primary">LOC115622435</name>
</gene>
<dbReference type="PANTHER" id="PTHR12356">
    <property type="entry name" value="NUCLEAR MOVEMENT PROTEIN NUDC"/>
    <property type="match status" value="1"/>
</dbReference>
<dbReference type="InterPro" id="IPR007052">
    <property type="entry name" value="CS_dom"/>
</dbReference>
<dbReference type="Pfam" id="PF14050">
    <property type="entry name" value="Nudc_N"/>
    <property type="match status" value="1"/>
</dbReference>
<reference evidence="10" key="1">
    <citation type="submission" date="2025-08" db="UniProtKB">
        <authorList>
            <consortium name="RefSeq"/>
        </authorList>
    </citation>
    <scope>IDENTIFICATION</scope>
    <source>
        <strain evidence="10">11010-0011.00</strain>
        <tissue evidence="10">Whole body</tissue>
    </source>
</reference>
<keyword evidence="9" id="KW-1185">Reference proteome</keyword>
<dbReference type="Pfam" id="PF04969">
    <property type="entry name" value="CS"/>
    <property type="match status" value="1"/>
</dbReference>
<organism evidence="9 10">
    <name type="scientific">Drosophila lebanonensis</name>
    <name type="common">Fruit fly</name>
    <name type="synonym">Scaptodrosophila lebanonensis</name>
    <dbReference type="NCBI Taxonomy" id="7225"/>
    <lineage>
        <taxon>Eukaryota</taxon>
        <taxon>Metazoa</taxon>
        <taxon>Ecdysozoa</taxon>
        <taxon>Arthropoda</taxon>
        <taxon>Hexapoda</taxon>
        <taxon>Insecta</taxon>
        <taxon>Pterygota</taxon>
        <taxon>Neoptera</taxon>
        <taxon>Endopterygota</taxon>
        <taxon>Diptera</taxon>
        <taxon>Brachycera</taxon>
        <taxon>Muscomorpha</taxon>
        <taxon>Ephydroidea</taxon>
        <taxon>Drosophilidae</taxon>
        <taxon>Scaptodrosophila</taxon>
    </lineage>
</organism>
<evidence type="ECO:0000313" key="10">
    <source>
        <dbReference type="RefSeq" id="XP_030372236.1"/>
    </source>
</evidence>
<dbReference type="CDD" id="cd06467">
    <property type="entry name" value="p23_NUDC_like"/>
    <property type="match status" value="1"/>
</dbReference>
<dbReference type="GeneID" id="115622435"/>
<evidence type="ECO:0000256" key="3">
    <source>
        <dbReference type="ARBA" id="ARBA00017641"/>
    </source>
</evidence>
<evidence type="ECO:0000256" key="2">
    <source>
        <dbReference type="ARBA" id="ARBA00010513"/>
    </source>
</evidence>
<evidence type="ECO:0000256" key="6">
    <source>
        <dbReference type="ARBA" id="ARBA00030427"/>
    </source>
</evidence>
<protein>
    <recommendedName>
        <fullName evidence="3">Nuclear migration protein nudC</fullName>
    </recommendedName>
    <alternativeName>
        <fullName evidence="6">Nuclear distribution protein C homolog</fullName>
    </alternativeName>
</protein>
<dbReference type="GO" id="GO:0005737">
    <property type="term" value="C:cytoplasm"/>
    <property type="evidence" value="ECO:0007669"/>
    <property type="project" value="UniProtKB-SubCell"/>
</dbReference>
<evidence type="ECO:0000313" key="9">
    <source>
        <dbReference type="Proteomes" id="UP000504634"/>
    </source>
</evidence>
<dbReference type="GO" id="GO:0006457">
    <property type="term" value="P:protein folding"/>
    <property type="evidence" value="ECO:0007669"/>
    <property type="project" value="TreeGrafter"/>
</dbReference>
<proteinExistence type="inferred from homology"/>
<feature type="compositionally biased region" description="Polar residues" evidence="7">
    <location>
        <begin position="95"/>
        <end position="108"/>
    </location>
</feature>
<dbReference type="InterPro" id="IPR025934">
    <property type="entry name" value="NudC_N_dom"/>
</dbReference>